<organism evidence="3 4">
    <name type="scientific">Sphaerisporangium corydalis</name>
    <dbReference type="NCBI Taxonomy" id="1441875"/>
    <lineage>
        <taxon>Bacteria</taxon>
        <taxon>Bacillati</taxon>
        <taxon>Actinomycetota</taxon>
        <taxon>Actinomycetes</taxon>
        <taxon>Streptosporangiales</taxon>
        <taxon>Streptosporangiaceae</taxon>
        <taxon>Sphaerisporangium</taxon>
    </lineage>
</organism>
<evidence type="ECO:0000259" key="2">
    <source>
        <dbReference type="Pfam" id="PF24819"/>
    </source>
</evidence>
<feature type="domain" description="DUF7710" evidence="2">
    <location>
        <begin position="8"/>
        <end position="62"/>
    </location>
</feature>
<dbReference type="Proteomes" id="UP001595891">
    <property type="component" value="Unassembled WGS sequence"/>
</dbReference>
<evidence type="ECO:0000313" key="4">
    <source>
        <dbReference type="Proteomes" id="UP001595891"/>
    </source>
</evidence>
<comment type="caution">
    <text evidence="3">The sequence shown here is derived from an EMBL/GenBank/DDBJ whole genome shotgun (WGS) entry which is preliminary data.</text>
</comment>
<dbReference type="RefSeq" id="WP_262841322.1">
    <property type="nucleotide sequence ID" value="NZ_JANZYP010000004.1"/>
</dbReference>
<reference evidence="4" key="1">
    <citation type="journal article" date="2019" name="Int. J. Syst. Evol. Microbiol.">
        <title>The Global Catalogue of Microorganisms (GCM) 10K type strain sequencing project: providing services to taxonomists for standard genome sequencing and annotation.</title>
        <authorList>
            <consortium name="The Broad Institute Genomics Platform"/>
            <consortium name="The Broad Institute Genome Sequencing Center for Infectious Disease"/>
            <person name="Wu L."/>
            <person name="Ma J."/>
        </authorList>
    </citation>
    <scope>NUCLEOTIDE SEQUENCE [LARGE SCALE GENOMIC DNA]</scope>
    <source>
        <strain evidence="4">CCUG 49560</strain>
    </source>
</reference>
<proteinExistence type="predicted"/>
<protein>
    <recommendedName>
        <fullName evidence="2">DUF7710 domain-containing protein</fullName>
    </recommendedName>
</protein>
<evidence type="ECO:0000256" key="1">
    <source>
        <dbReference type="SAM" id="MobiDB-lite"/>
    </source>
</evidence>
<feature type="compositionally biased region" description="Polar residues" evidence="1">
    <location>
        <begin position="69"/>
        <end position="90"/>
    </location>
</feature>
<keyword evidence="4" id="KW-1185">Reference proteome</keyword>
<dbReference type="InterPro" id="IPR056127">
    <property type="entry name" value="DUF7710"/>
</dbReference>
<sequence length="115" mass="12658">MDDDPRPVWAFVGEGGRWPSAIFSSRDRAEEWIGARRLTGMLTKYPLDVPVYEWAVETDTSARADRSTRPLTSSAGSPPHTKSTSTTRTALPTEGLIDQQPVVLAKELLDEVSVT</sequence>
<dbReference type="EMBL" id="JBHSFN010000003">
    <property type="protein sequence ID" value="MFC4585690.1"/>
    <property type="molecule type" value="Genomic_DNA"/>
</dbReference>
<accession>A0ABV9E855</accession>
<feature type="region of interest" description="Disordered" evidence="1">
    <location>
        <begin position="59"/>
        <end position="96"/>
    </location>
</feature>
<dbReference type="Pfam" id="PF24819">
    <property type="entry name" value="DUF7710"/>
    <property type="match status" value="1"/>
</dbReference>
<evidence type="ECO:0000313" key="3">
    <source>
        <dbReference type="EMBL" id="MFC4585690.1"/>
    </source>
</evidence>
<name>A0ABV9E855_9ACTN</name>
<gene>
    <name evidence="3" type="ORF">ACFO8L_06395</name>
</gene>